<evidence type="ECO:0000256" key="2">
    <source>
        <dbReference type="ARBA" id="ARBA00023277"/>
    </source>
</evidence>
<feature type="non-terminal residue" evidence="3">
    <location>
        <position position="1"/>
    </location>
</feature>
<dbReference type="GO" id="GO:0016861">
    <property type="term" value="F:intramolecular oxidoreductase activity, interconverting aldoses and ketoses"/>
    <property type="evidence" value="ECO:0007669"/>
    <property type="project" value="InterPro"/>
</dbReference>
<evidence type="ECO:0000256" key="1">
    <source>
        <dbReference type="ARBA" id="ARBA00023235"/>
    </source>
</evidence>
<dbReference type="SUPFAM" id="SSF53743">
    <property type="entry name" value="FucI/AraA N-terminal and middle domains"/>
    <property type="match status" value="1"/>
</dbReference>
<name>X1VB02_9ZZZZ</name>
<keyword evidence="1" id="KW-0413">Isomerase</keyword>
<dbReference type="GO" id="GO:0005996">
    <property type="term" value="P:monosaccharide metabolic process"/>
    <property type="evidence" value="ECO:0007669"/>
    <property type="project" value="InterPro"/>
</dbReference>
<sequence length="87" mass="10013">VSQKDIFSTVERMKKEWKFETKIEDGTLEKAAKIYLAFKERIKEGGYEAISIKCVEGMKKYMNFPPCMILTLLADEIPAICEDDSLN</sequence>
<dbReference type="AlphaFoldDB" id="X1VB02"/>
<protein>
    <submittedName>
        <fullName evidence="3">Uncharacterized protein</fullName>
    </submittedName>
</protein>
<gene>
    <name evidence="3" type="ORF">S12H4_53420</name>
</gene>
<accession>X1VB02</accession>
<keyword evidence="2" id="KW-0119">Carbohydrate metabolism</keyword>
<dbReference type="EMBL" id="BARW01034002">
    <property type="protein sequence ID" value="GAJ03010.1"/>
    <property type="molecule type" value="Genomic_DNA"/>
</dbReference>
<proteinExistence type="predicted"/>
<organism evidence="3">
    <name type="scientific">marine sediment metagenome</name>
    <dbReference type="NCBI Taxonomy" id="412755"/>
    <lineage>
        <taxon>unclassified sequences</taxon>
        <taxon>metagenomes</taxon>
        <taxon>ecological metagenomes</taxon>
    </lineage>
</organism>
<evidence type="ECO:0000313" key="3">
    <source>
        <dbReference type="EMBL" id="GAJ03010.1"/>
    </source>
</evidence>
<dbReference type="InterPro" id="IPR009015">
    <property type="entry name" value="Fucose_isomerase_N/cen_sf"/>
</dbReference>
<reference evidence="3" key="1">
    <citation type="journal article" date="2014" name="Front. Microbiol.">
        <title>High frequency of phylogenetically diverse reductive dehalogenase-homologous genes in deep subseafloor sedimentary metagenomes.</title>
        <authorList>
            <person name="Kawai M."/>
            <person name="Futagami T."/>
            <person name="Toyoda A."/>
            <person name="Takaki Y."/>
            <person name="Nishi S."/>
            <person name="Hori S."/>
            <person name="Arai W."/>
            <person name="Tsubouchi T."/>
            <person name="Morono Y."/>
            <person name="Uchiyama I."/>
            <person name="Ito T."/>
            <person name="Fujiyama A."/>
            <person name="Inagaki F."/>
            <person name="Takami H."/>
        </authorList>
    </citation>
    <scope>NUCLEOTIDE SEQUENCE</scope>
    <source>
        <strain evidence="3">Expedition CK06-06</strain>
    </source>
</reference>
<dbReference type="GO" id="GO:0005737">
    <property type="term" value="C:cytoplasm"/>
    <property type="evidence" value="ECO:0007669"/>
    <property type="project" value="InterPro"/>
</dbReference>
<comment type="caution">
    <text evidence="3">The sequence shown here is derived from an EMBL/GenBank/DDBJ whole genome shotgun (WGS) entry which is preliminary data.</text>
</comment>